<evidence type="ECO:0000256" key="8">
    <source>
        <dbReference type="SAM" id="Phobius"/>
    </source>
</evidence>
<feature type="transmembrane region" description="Helical" evidence="8">
    <location>
        <begin position="64"/>
        <end position="82"/>
    </location>
</feature>
<feature type="transmembrane region" description="Helical" evidence="8">
    <location>
        <begin position="26"/>
        <end position="44"/>
    </location>
</feature>
<gene>
    <name evidence="9" type="ORF">HMPREF9709_00658</name>
</gene>
<keyword evidence="7 8" id="KW-0472">Membrane</keyword>
<dbReference type="InterPro" id="IPR007227">
    <property type="entry name" value="Cell_shape_determining_MreD"/>
</dbReference>
<comment type="similarity">
    <text evidence="2">Belongs to the MreD family.</text>
</comment>
<dbReference type="OrthoDB" id="9796616at2"/>
<comment type="caution">
    <text evidence="9">The sequence shown here is derived from an EMBL/GenBank/DDBJ whole genome shotgun (WGS) entry which is preliminary data.</text>
</comment>
<dbReference type="GeneID" id="96998664"/>
<keyword evidence="3" id="KW-1003">Cell membrane</keyword>
<sequence length="164" mass="19050">MRGFKIVILFLANLLIDLVILSKYQIFGVVPSITIPLIVVLSMFSNRENIVYYAVIQGMFQDVAFGKILGVSALIFYLISYYTYETDIKKNFNLWYGLSCTFLGVIFSKISHVVVGYLFDKSMSLLMSSLIYGLIAQVIISVIIYIIIYFIFYYFRKKRLRNYI</sequence>
<evidence type="ECO:0000256" key="7">
    <source>
        <dbReference type="ARBA" id="ARBA00023136"/>
    </source>
</evidence>
<keyword evidence="10" id="KW-1185">Reference proteome</keyword>
<proteinExistence type="inferred from homology"/>
<dbReference type="EMBL" id="AGEI01000019">
    <property type="protein sequence ID" value="EHR34688.1"/>
    <property type="molecule type" value="Genomic_DNA"/>
</dbReference>
<organism evidence="9 10">
    <name type="scientific">Helcococcus kunzii ATCC 51366</name>
    <dbReference type="NCBI Taxonomy" id="883114"/>
    <lineage>
        <taxon>Bacteria</taxon>
        <taxon>Bacillati</taxon>
        <taxon>Bacillota</taxon>
        <taxon>Tissierellia</taxon>
        <taxon>Tissierellales</taxon>
        <taxon>Peptoniphilaceae</taxon>
        <taxon>Helcococcus</taxon>
    </lineage>
</organism>
<dbReference type="STRING" id="883114.HMPREF9709_00658"/>
<reference evidence="9 10" key="1">
    <citation type="submission" date="2012-01" db="EMBL/GenBank/DDBJ databases">
        <title>The Genome Sequence of Helcococcus kunzii ATCC 51366.</title>
        <authorList>
            <consortium name="The Broad Institute Genome Sequencing Platform"/>
            <person name="Earl A."/>
            <person name="Ward D."/>
            <person name="Feldgarden M."/>
            <person name="Gevers D."/>
            <person name="Huys G."/>
            <person name="Young S.K."/>
            <person name="Zeng Q."/>
            <person name="Gargeya S."/>
            <person name="Fitzgerald M."/>
            <person name="Haas B."/>
            <person name="Abouelleil A."/>
            <person name="Alvarado L."/>
            <person name="Arachchi H.M."/>
            <person name="Berlin A."/>
            <person name="Chapman S.B."/>
            <person name="Gearin G."/>
            <person name="Goldberg J."/>
            <person name="Griggs A."/>
            <person name="Gujja S."/>
            <person name="Hansen M."/>
            <person name="Heiman D."/>
            <person name="Howarth C."/>
            <person name="Larimer J."/>
            <person name="Lui A."/>
            <person name="MacDonald P.J.P."/>
            <person name="McCowen C."/>
            <person name="Montmayeur A."/>
            <person name="Murphy C."/>
            <person name="Neiman D."/>
            <person name="Pearson M."/>
            <person name="Priest M."/>
            <person name="Roberts A."/>
            <person name="Saif S."/>
            <person name="Shea T."/>
            <person name="Sisk P."/>
            <person name="Stolte C."/>
            <person name="Sykes S."/>
            <person name="Wortman J."/>
            <person name="Nusbaum C."/>
            <person name="Birren B."/>
        </authorList>
    </citation>
    <scope>NUCLEOTIDE SEQUENCE [LARGE SCALE GENOMIC DNA]</scope>
    <source>
        <strain evidence="9 10">ATCC 51366</strain>
    </source>
</reference>
<accession>H3NMU7</accession>
<feature type="transmembrane region" description="Helical" evidence="8">
    <location>
        <begin position="6"/>
        <end position="21"/>
    </location>
</feature>
<evidence type="ECO:0000256" key="1">
    <source>
        <dbReference type="ARBA" id="ARBA00004651"/>
    </source>
</evidence>
<evidence type="ECO:0000256" key="5">
    <source>
        <dbReference type="ARBA" id="ARBA00022960"/>
    </source>
</evidence>
<dbReference type="NCBIfam" id="TIGR03426">
    <property type="entry name" value="shape_MreD"/>
    <property type="match status" value="1"/>
</dbReference>
<comment type="subcellular location">
    <subcellularLocation>
        <location evidence="1">Cell membrane</location>
        <topology evidence="1">Multi-pass membrane protein</topology>
    </subcellularLocation>
</comment>
<dbReference type="GO" id="GO:0005886">
    <property type="term" value="C:plasma membrane"/>
    <property type="evidence" value="ECO:0007669"/>
    <property type="project" value="UniProtKB-SubCell"/>
</dbReference>
<evidence type="ECO:0000256" key="6">
    <source>
        <dbReference type="ARBA" id="ARBA00022989"/>
    </source>
</evidence>
<protein>
    <submittedName>
        <fullName evidence="9">Rod shape-determining protein MreD</fullName>
    </submittedName>
</protein>
<evidence type="ECO:0000256" key="2">
    <source>
        <dbReference type="ARBA" id="ARBA00007776"/>
    </source>
</evidence>
<dbReference type="Proteomes" id="UP000004191">
    <property type="component" value="Unassembled WGS sequence"/>
</dbReference>
<evidence type="ECO:0000313" key="10">
    <source>
        <dbReference type="Proteomes" id="UP000004191"/>
    </source>
</evidence>
<name>H3NMU7_9FIRM</name>
<feature type="transmembrane region" description="Helical" evidence="8">
    <location>
        <begin position="94"/>
        <end position="119"/>
    </location>
</feature>
<dbReference type="RefSeq" id="WP_005397930.1">
    <property type="nucleotide sequence ID" value="NZ_JH601088.1"/>
</dbReference>
<keyword evidence="5" id="KW-0133">Cell shape</keyword>
<dbReference type="GO" id="GO:0008360">
    <property type="term" value="P:regulation of cell shape"/>
    <property type="evidence" value="ECO:0007669"/>
    <property type="project" value="UniProtKB-KW"/>
</dbReference>
<evidence type="ECO:0000313" key="9">
    <source>
        <dbReference type="EMBL" id="EHR34688.1"/>
    </source>
</evidence>
<dbReference type="eggNOG" id="COG2891">
    <property type="taxonomic scope" value="Bacteria"/>
</dbReference>
<keyword evidence="6 8" id="KW-1133">Transmembrane helix</keyword>
<dbReference type="HOGENOM" id="CLU_1616747_0_0_9"/>
<dbReference type="Pfam" id="PF04093">
    <property type="entry name" value="MreD"/>
    <property type="match status" value="1"/>
</dbReference>
<dbReference type="AlphaFoldDB" id="H3NMU7"/>
<keyword evidence="4 8" id="KW-0812">Transmembrane</keyword>
<evidence type="ECO:0000256" key="3">
    <source>
        <dbReference type="ARBA" id="ARBA00022475"/>
    </source>
</evidence>
<evidence type="ECO:0000256" key="4">
    <source>
        <dbReference type="ARBA" id="ARBA00022692"/>
    </source>
</evidence>
<feature type="transmembrane region" description="Helical" evidence="8">
    <location>
        <begin position="131"/>
        <end position="155"/>
    </location>
</feature>